<feature type="compositionally biased region" description="Low complexity" evidence="1">
    <location>
        <begin position="84"/>
        <end position="94"/>
    </location>
</feature>
<feature type="compositionally biased region" description="Low complexity" evidence="1">
    <location>
        <begin position="262"/>
        <end position="285"/>
    </location>
</feature>
<evidence type="ECO:0000256" key="1">
    <source>
        <dbReference type="SAM" id="MobiDB-lite"/>
    </source>
</evidence>
<sequence length="915" mass="96062">MAPGVPDPPSGVHVTEEEWAELRQQHGSRAWAVAMEREAMRVLHMPPAPPPPVPNPPPPCVGERWERLQQQLAQHTANLLALAARPDPTAAAQAVHPTPPTSEVAPDPVPPTAASPAVHPTPPTSEVAPPTAVHPTPPTSEVAPDPVPPTAVHPTPPTSDVAPDPVPPTGGAPAVHPTPPVSEVAPDPVPPTAAAPAVHPTPPTSEVAPGPVPPTAAAPAVHPTPPTSEVVPDPVPTAAAPAVRPTPTSAEVAPDPIPPTAAPAVHPTPTSEVAPDPVPTAAAPVHPTPPISEVAPDPIPPTPTAPAVPDPTLCVAAPEPDLETQQDSKAASVIHVPSPSPPPPDNQCGDSQLYPTGPSQMPSPSPDSAAAEVPSPTTTMETATKETPAMSMEDRYRAYLMKMSDTELERLAQRAEKHDMFTFFQIIQHDQLFGPESKEPFLPFGEGDLVEELVQWQVWLTNNNPRDTPPAAPGRTGVLKRSGIRPTPVPGKGVTFAPEPPANILPAAASPSEATSLATAPTPAVAPSPMPASAAPQTARAADAEALTAVRKLGFEVNTDQEADNLLKQLTQAKAAAEATPVPAPMFQRYSEANPGEVQKAWNQGGQQKLNCFKKFVTSGCNGAVVEAVMKFTAQSEMEDKDAGEYCDWAGVLDHFQGDVAKSQDLVNRRRGEASGTVTSTDRNTGCETFLVFGRQKKSWTSRTIDSVAVQCGVDPQLAIDLMQRVQKHNNPTLQTAGGPMLDGHVAATGHGAPGYHTPSGLGTTVPKHLDQEEPAPKRQKKEKEKVKGSELECDLLEGDDKKSFVAAWVAKAASAQGSCATISAQLEGFESQEHLAKLIRDAGDGLGVCRKDLLSIDPSMYTFDVLGQILEKAKIFAQAYKKHTKTANQLIAAAKREAAPARPKKKAKKDADKK</sequence>
<feature type="region of interest" description="Disordered" evidence="1">
    <location>
        <begin position="503"/>
        <end position="539"/>
    </location>
</feature>
<evidence type="ECO:0000313" key="2">
    <source>
        <dbReference type="EMBL" id="CAK9057730.1"/>
    </source>
</evidence>
<dbReference type="Proteomes" id="UP001642484">
    <property type="component" value="Unassembled WGS sequence"/>
</dbReference>
<feature type="compositionally biased region" description="Pro residues" evidence="1">
    <location>
        <begin position="210"/>
        <end position="226"/>
    </location>
</feature>
<feature type="compositionally biased region" description="Pro residues" evidence="1">
    <location>
        <begin position="145"/>
        <end position="157"/>
    </location>
</feature>
<feature type="region of interest" description="Disordered" evidence="1">
    <location>
        <begin position="754"/>
        <end position="790"/>
    </location>
</feature>
<dbReference type="EMBL" id="CAXAMN010021302">
    <property type="protein sequence ID" value="CAK9057730.1"/>
    <property type="molecule type" value="Genomic_DNA"/>
</dbReference>
<evidence type="ECO:0000313" key="3">
    <source>
        <dbReference type="Proteomes" id="UP001642484"/>
    </source>
</evidence>
<accession>A0ABP0N1R4</accession>
<feature type="compositionally biased region" description="Pro residues" evidence="1">
    <location>
        <begin position="164"/>
        <end position="180"/>
    </location>
</feature>
<feature type="compositionally biased region" description="Pro residues" evidence="1">
    <location>
        <begin position="297"/>
        <end position="309"/>
    </location>
</feature>
<feature type="region of interest" description="Disordered" evidence="1">
    <location>
        <begin position="464"/>
        <end position="491"/>
    </location>
</feature>
<feature type="region of interest" description="Disordered" evidence="1">
    <location>
        <begin position="84"/>
        <end position="384"/>
    </location>
</feature>
<feature type="compositionally biased region" description="Low complexity" evidence="1">
    <location>
        <begin position="230"/>
        <end position="248"/>
    </location>
</feature>
<reference evidence="2 3" key="1">
    <citation type="submission" date="2024-02" db="EMBL/GenBank/DDBJ databases">
        <authorList>
            <person name="Chen Y."/>
            <person name="Shah S."/>
            <person name="Dougan E. K."/>
            <person name="Thang M."/>
            <person name="Chan C."/>
        </authorList>
    </citation>
    <scope>NUCLEOTIDE SEQUENCE [LARGE SCALE GENOMIC DNA]</scope>
</reference>
<name>A0ABP0N1R4_9DINO</name>
<proteinExistence type="predicted"/>
<feature type="compositionally biased region" description="Basic and acidic residues" evidence="1">
    <location>
        <begin position="768"/>
        <end position="790"/>
    </location>
</feature>
<feature type="compositionally biased region" description="Pro residues" evidence="1">
    <location>
        <begin position="107"/>
        <end position="123"/>
    </location>
</feature>
<dbReference type="PRINTS" id="PR01217">
    <property type="entry name" value="PRICHEXTENSN"/>
</dbReference>
<feature type="compositionally biased region" description="Low complexity" evidence="1">
    <location>
        <begin position="506"/>
        <end position="523"/>
    </location>
</feature>
<organism evidence="2 3">
    <name type="scientific">Durusdinium trenchii</name>
    <dbReference type="NCBI Taxonomy" id="1381693"/>
    <lineage>
        <taxon>Eukaryota</taxon>
        <taxon>Sar</taxon>
        <taxon>Alveolata</taxon>
        <taxon>Dinophyceae</taxon>
        <taxon>Suessiales</taxon>
        <taxon>Symbiodiniaceae</taxon>
        <taxon>Durusdinium</taxon>
    </lineage>
</organism>
<feature type="compositionally biased region" description="Polar residues" evidence="1">
    <location>
        <begin position="348"/>
        <end position="362"/>
    </location>
</feature>
<protein>
    <submittedName>
        <fullName evidence="2">Uncharacterized protein</fullName>
    </submittedName>
</protein>
<gene>
    <name evidence="2" type="ORF">CCMP2556_LOCUS28461</name>
</gene>
<feature type="region of interest" description="Disordered" evidence="1">
    <location>
        <begin position="895"/>
        <end position="915"/>
    </location>
</feature>
<comment type="caution">
    <text evidence="2">The sequence shown here is derived from an EMBL/GenBank/DDBJ whole genome shotgun (WGS) entry which is preliminary data.</text>
</comment>
<feature type="compositionally biased region" description="Pro residues" evidence="1">
    <location>
        <begin position="187"/>
        <end position="203"/>
    </location>
</feature>
<keyword evidence="3" id="KW-1185">Reference proteome</keyword>